<dbReference type="Proteomes" id="UP000051783">
    <property type="component" value="Unassembled WGS sequence"/>
</dbReference>
<dbReference type="InterPro" id="IPR004701">
    <property type="entry name" value="PTS_EIIA_man-typ"/>
</dbReference>
<evidence type="ECO:0000256" key="3">
    <source>
        <dbReference type="ARBA" id="ARBA00022490"/>
    </source>
</evidence>
<dbReference type="NCBIfam" id="TIGR00824">
    <property type="entry name" value="EIIA-man"/>
    <property type="match status" value="1"/>
</dbReference>
<dbReference type="GO" id="GO:0009401">
    <property type="term" value="P:phosphoenolpyruvate-dependent sugar phosphotransferase system"/>
    <property type="evidence" value="ECO:0007669"/>
    <property type="project" value="UniProtKB-KW"/>
</dbReference>
<dbReference type="GO" id="GO:0016773">
    <property type="term" value="F:phosphotransferase activity, alcohol group as acceptor"/>
    <property type="evidence" value="ECO:0007669"/>
    <property type="project" value="InterPro"/>
</dbReference>
<keyword evidence="7" id="KW-0598">Phosphotransferase system</keyword>
<keyword evidence="8" id="KW-0418">Kinase</keyword>
<keyword evidence="5" id="KW-0762">Sugar transport</keyword>
<dbReference type="Pfam" id="PF03610">
    <property type="entry name" value="EIIA-man"/>
    <property type="match status" value="1"/>
</dbReference>
<evidence type="ECO:0000256" key="1">
    <source>
        <dbReference type="ARBA" id="ARBA00004496"/>
    </source>
</evidence>
<dbReference type="SUPFAM" id="SSF53062">
    <property type="entry name" value="PTS system fructose IIA component-like"/>
    <property type="match status" value="1"/>
</dbReference>
<gene>
    <name evidence="10" type="ORF">IV64_GL000328</name>
</gene>
<evidence type="ECO:0000256" key="4">
    <source>
        <dbReference type="ARBA" id="ARBA00022553"/>
    </source>
</evidence>
<dbReference type="PANTHER" id="PTHR33799">
    <property type="entry name" value="PTS PERMEASE-RELATED-RELATED"/>
    <property type="match status" value="1"/>
</dbReference>
<dbReference type="CDD" id="cd00006">
    <property type="entry name" value="PTS_IIA_man"/>
    <property type="match status" value="1"/>
</dbReference>
<evidence type="ECO:0000259" key="9">
    <source>
        <dbReference type="PROSITE" id="PS51096"/>
    </source>
</evidence>
<dbReference type="PATRIC" id="fig|942150.3.peg.335"/>
<keyword evidence="2" id="KW-0813">Transport</keyword>
<dbReference type="AlphaFoldDB" id="A0A0R2M9Q7"/>
<dbReference type="EMBL" id="JQCL01000074">
    <property type="protein sequence ID" value="KRO09196.1"/>
    <property type="molecule type" value="Genomic_DNA"/>
</dbReference>
<evidence type="ECO:0000256" key="2">
    <source>
        <dbReference type="ARBA" id="ARBA00022448"/>
    </source>
</evidence>
<dbReference type="GO" id="GO:0016020">
    <property type="term" value="C:membrane"/>
    <property type="evidence" value="ECO:0007669"/>
    <property type="project" value="InterPro"/>
</dbReference>
<comment type="subcellular location">
    <subcellularLocation>
        <location evidence="1">Cytoplasm</location>
    </subcellularLocation>
</comment>
<dbReference type="InterPro" id="IPR033887">
    <property type="entry name" value="PTS_IIA_man"/>
</dbReference>
<evidence type="ECO:0000313" key="10">
    <source>
        <dbReference type="EMBL" id="KRO09196.1"/>
    </source>
</evidence>
<dbReference type="PANTHER" id="PTHR33799:SF1">
    <property type="entry name" value="PTS SYSTEM MANNOSE-SPECIFIC EIIAB COMPONENT-RELATED"/>
    <property type="match status" value="1"/>
</dbReference>
<organism evidence="10 11">
    <name type="scientific">Lactiplantibacillus xiangfangensis</name>
    <dbReference type="NCBI Taxonomy" id="942150"/>
    <lineage>
        <taxon>Bacteria</taxon>
        <taxon>Bacillati</taxon>
        <taxon>Bacillota</taxon>
        <taxon>Bacilli</taxon>
        <taxon>Lactobacillales</taxon>
        <taxon>Lactobacillaceae</taxon>
        <taxon>Lactiplantibacillus</taxon>
    </lineage>
</organism>
<keyword evidence="6" id="KW-0808">Transferase</keyword>
<evidence type="ECO:0000256" key="6">
    <source>
        <dbReference type="ARBA" id="ARBA00022679"/>
    </source>
</evidence>
<sequence length="150" mass="16610">MNGLNQKEEIFVLAFVVVSHGKFAQGVVDSSYMIFGPQEKVQVVTFQLDEEPEDLSKSLAAAVARFDADDQVLFLVDLWGGSPFNAASRIVAEHVDRMGLITGLNLPMLIEAYTVRDKPLNEVIAHLEETGKIGIKHLDLLQDSEKDEIL</sequence>
<evidence type="ECO:0000256" key="8">
    <source>
        <dbReference type="ARBA" id="ARBA00022777"/>
    </source>
</evidence>
<dbReference type="PROSITE" id="PS51096">
    <property type="entry name" value="PTS_EIIA_TYPE_4"/>
    <property type="match status" value="1"/>
</dbReference>
<dbReference type="InterPro" id="IPR051471">
    <property type="entry name" value="Bacterial_PTS_sugar_comp"/>
</dbReference>
<dbReference type="Gene3D" id="3.40.50.510">
    <property type="entry name" value="Phosphotransferase system, mannose-type IIA component"/>
    <property type="match status" value="1"/>
</dbReference>
<reference evidence="10 11" key="1">
    <citation type="journal article" date="2015" name="Genome Announc.">
        <title>Expanding the biotechnology potential of lactobacilli through comparative genomics of 213 strains and associated genera.</title>
        <authorList>
            <person name="Sun Z."/>
            <person name="Harris H.M."/>
            <person name="McCann A."/>
            <person name="Guo C."/>
            <person name="Argimon S."/>
            <person name="Zhang W."/>
            <person name="Yang X."/>
            <person name="Jeffery I.B."/>
            <person name="Cooney J.C."/>
            <person name="Kagawa T.F."/>
            <person name="Liu W."/>
            <person name="Song Y."/>
            <person name="Salvetti E."/>
            <person name="Wrobel A."/>
            <person name="Rasinkangas P."/>
            <person name="Parkhill J."/>
            <person name="Rea M.C."/>
            <person name="O'Sullivan O."/>
            <person name="Ritari J."/>
            <person name="Douillard F.P."/>
            <person name="Paul Ross R."/>
            <person name="Yang R."/>
            <person name="Briner A.E."/>
            <person name="Felis G.E."/>
            <person name="de Vos W.M."/>
            <person name="Barrangou R."/>
            <person name="Klaenhammer T.R."/>
            <person name="Caufield P.W."/>
            <person name="Cui Y."/>
            <person name="Zhang H."/>
            <person name="O'Toole P.W."/>
        </authorList>
    </citation>
    <scope>NUCLEOTIDE SEQUENCE [LARGE SCALE GENOMIC DNA]</scope>
    <source>
        <strain evidence="10 11">LMG 26013</strain>
    </source>
</reference>
<dbReference type="InterPro" id="IPR036662">
    <property type="entry name" value="PTS_EIIA_man-typ_sf"/>
</dbReference>
<feature type="domain" description="PTS EIIA type-4" evidence="9">
    <location>
        <begin position="12"/>
        <end position="135"/>
    </location>
</feature>
<keyword evidence="11" id="KW-1185">Reference proteome</keyword>
<dbReference type="InterPro" id="IPR013789">
    <property type="entry name" value="PTS_EIIA_man"/>
</dbReference>
<protein>
    <submittedName>
        <fullName evidence="10">Mannose PTS, EIIA</fullName>
    </submittedName>
</protein>
<accession>A0A0R2M9Q7</accession>
<evidence type="ECO:0000256" key="5">
    <source>
        <dbReference type="ARBA" id="ARBA00022597"/>
    </source>
</evidence>
<keyword evidence="4" id="KW-0597">Phosphoprotein</keyword>
<dbReference type="STRING" id="942150.IV64_GL000328"/>
<name>A0A0R2M9Q7_9LACO</name>
<keyword evidence="3" id="KW-0963">Cytoplasm</keyword>
<dbReference type="GO" id="GO:0016301">
    <property type="term" value="F:kinase activity"/>
    <property type="evidence" value="ECO:0007669"/>
    <property type="project" value="UniProtKB-KW"/>
</dbReference>
<comment type="caution">
    <text evidence="10">The sequence shown here is derived from an EMBL/GenBank/DDBJ whole genome shotgun (WGS) entry which is preliminary data.</text>
</comment>
<dbReference type="GO" id="GO:0005737">
    <property type="term" value="C:cytoplasm"/>
    <property type="evidence" value="ECO:0007669"/>
    <property type="project" value="UniProtKB-SubCell"/>
</dbReference>
<proteinExistence type="predicted"/>
<evidence type="ECO:0000256" key="7">
    <source>
        <dbReference type="ARBA" id="ARBA00022683"/>
    </source>
</evidence>
<evidence type="ECO:0000313" key="11">
    <source>
        <dbReference type="Proteomes" id="UP000051783"/>
    </source>
</evidence>